<protein>
    <submittedName>
        <fullName evidence="2">Uncharacterized protein</fullName>
    </submittedName>
</protein>
<evidence type="ECO:0000313" key="3">
    <source>
        <dbReference type="Proteomes" id="UP000609323"/>
    </source>
</evidence>
<gene>
    <name evidence="2" type="ORF">GCM10010917_35130</name>
</gene>
<proteinExistence type="predicted"/>
<evidence type="ECO:0000256" key="1">
    <source>
        <dbReference type="SAM" id="MobiDB-lite"/>
    </source>
</evidence>
<sequence>MILTQSRLDEEPSNDLFLIPCQIVEVEIIRSKLPTPSNVSLPDYMTVKATFRRKDTGTRLTRSVYKERMRELAALKPNLWSSPYPAVELRRLQKSWCVLALDGDERLLGIFTYEDFCLPPEPEPEKKASPKHSKRRRRLKKSPAHHS</sequence>
<dbReference type="Proteomes" id="UP000609323">
    <property type="component" value="Unassembled WGS sequence"/>
</dbReference>
<feature type="compositionally biased region" description="Basic residues" evidence="1">
    <location>
        <begin position="129"/>
        <end position="147"/>
    </location>
</feature>
<accession>A0ABQ1GMM5</accession>
<dbReference type="EMBL" id="BMHF01000015">
    <property type="protein sequence ID" value="GGA46845.1"/>
    <property type="molecule type" value="Genomic_DNA"/>
</dbReference>
<comment type="caution">
    <text evidence="2">The sequence shown here is derived from an EMBL/GenBank/DDBJ whole genome shotgun (WGS) entry which is preliminary data.</text>
</comment>
<organism evidence="2 3">
    <name type="scientific">Paenibacillus physcomitrellae</name>
    <dbReference type="NCBI Taxonomy" id="1619311"/>
    <lineage>
        <taxon>Bacteria</taxon>
        <taxon>Bacillati</taxon>
        <taxon>Bacillota</taxon>
        <taxon>Bacilli</taxon>
        <taxon>Bacillales</taxon>
        <taxon>Paenibacillaceae</taxon>
        <taxon>Paenibacillus</taxon>
    </lineage>
</organism>
<reference evidence="3" key="1">
    <citation type="journal article" date="2019" name="Int. J. Syst. Evol. Microbiol.">
        <title>The Global Catalogue of Microorganisms (GCM) 10K type strain sequencing project: providing services to taxonomists for standard genome sequencing and annotation.</title>
        <authorList>
            <consortium name="The Broad Institute Genomics Platform"/>
            <consortium name="The Broad Institute Genome Sequencing Center for Infectious Disease"/>
            <person name="Wu L."/>
            <person name="Ma J."/>
        </authorList>
    </citation>
    <scope>NUCLEOTIDE SEQUENCE [LARGE SCALE GENOMIC DNA]</scope>
    <source>
        <strain evidence="3">CGMCC 1.15044</strain>
    </source>
</reference>
<feature type="region of interest" description="Disordered" evidence="1">
    <location>
        <begin position="119"/>
        <end position="147"/>
    </location>
</feature>
<name>A0ABQ1GMM5_9BACL</name>
<evidence type="ECO:0000313" key="2">
    <source>
        <dbReference type="EMBL" id="GGA46845.1"/>
    </source>
</evidence>
<keyword evidence="3" id="KW-1185">Reference proteome</keyword>